<evidence type="ECO:0000313" key="2">
    <source>
        <dbReference type="Proteomes" id="UP000308600"/>
    </source>
</evidence>
<keyword evidence="2" id="KW-1185">Reference proteome</keyword>
<organism evidence="1 2">
    <name type="scientific">Pluteus cervinus</name>
    <dbReference type="NCBI Taxonomy" id="181527"/>
    <lineage>
        <taxon>Eukaryota</taxon>
        <taxon>Fungi</taxon>
        <taxon>Dikarya</taxon>
        <taxon>Basidiomycota</taxon>
        <taxon>Agaricomycotina</taxon>
        <taxon>Agaricomycetes</taxon>
        <taxon>Agaricomycetidae</taxon>
        <taxon>Agaricales</taxon>
        <taxon>Pluteineae</taxon>
        <taxon>Pluteaceae</taxon>
        <taxon>Pluteus</taxon>
    </lineage>
</organism>
<reference evidence="1 2" key="1">
    <citation type="journal article" date="2019" name="Nat. Ecol. Evol.">
        <title>Megaphylogeny resolves global patterns of mushroom evolution.</title>
        <authorList>
            <person name="Varga T."/>
            <person name="Krizsan K."/>
            <person name="Foldi C."/>
            <person name="Dima B."/>
            <person name="Sanchez-Garcia M."/>
            <person name="Sanchez-Ramirez S."/>
            <person name="Szollosi G.J."/>
            <person name="Szarkandi J.G."/>
            <person name="Papp V."/>
            <person name="Albert L."/>
            <person name="Andreopoulos W."/>
            <person name="Angelini C."/>
            <person name="Antonin V."/>
            <person name="Barry K.W."/>
            <person name="Bougher N.L."/>
            <person name="Buchanan P."/>
            <person name="Buyck B."/>
            <person name="Bense V."/>
            <person name="Catcheside P."/>
            <person name="Chovatia M."/>
            <person name="Cooper J."/>
            <person name="Damon W."/>
            <person name="Desjardin D."/>
            <person name="Finy P."/>
            <person name="Geml J."/>
            <person name="Haridas S."/>
            <person name="Hughes K."/>
            <person name="Justo A."/>
            <person name="Karasinski D."/>
            <person name="Kautmanova I."/>
            <person name="Kiss B."/>
            <person name="Kocsube S."/>
            <person name="Kotiranta H."/>
            <person name="LaButti K.M."/>
            <person name="Lechner B.E."/>
            <person name="Liimatainen K."/>
            <person name="Lipzen A."/>
            <person name="Lukacs Z."/>
            <person name="Mihaltcheva S."/>
            <person name="Morgado L.N."/>
            <person name="Niskanen T."/>
            <person name="Noordeloos M.E."/>
            <person name="Ohm R.A."/>
            <person name="Ortiz-Santana B."/>
            <person name="Ovrebo C."/>
            <person name="Racz N."/>
            <person name="Riley R."/>
            <person name="Savchenko A."/>
            <person name="Shiryaev A."/>
            <person name="Soop K."/>
            <person name="Spirin V."/>
            <person name="Szebenyi C."/>
            <person name="Tomsovsky M."/>
            <person name="Tulloss R.E."/>
            <person name="Uehling J."/>
            <person name="Grigoriev I.V."/>
            <person name="Vagvolgyi C."/>
            <person name="Papp T."/>
            <person name="Martin F.M."/>
            <person name="Miettinen O."/>
            <person name="Hibbett D.S."/>
            <person name="Nagy L.G."/>
        </authorList>
    </citation>
    <scope>NUCLEOTIDE SEQUENCE [LARGE SCALE GENOMIC DNA]</scope>
    <source>
        <strain evidence="1 2">NL-1719</strain>
    </source>
</reference>
<evidence type="ECO:0000313" key="1">
    <source>
        <dbReference type="EMBL" id="TFK60467.1"/>
    </source>
</evidence>
<dbReference type="EMBL" id="ML208771">
    <property type="protein sequence ID" value="TFK60467.1"/>
    <property type="molecule type" value="Genomic_DNA"/>
</dbReference>
<dbReference type="Proteomes" id="UP000308600">
    <property type="component" value="Unassembled WGS sequence"/>
</dbReference>
<accession>A0ACD3A423</accession>
<sequence>MPASSSKVTARFLAPKQENPMLYLPVPSTLTIQPSVVTTANATTQHFTTNVAARLPCALEPDKTQARSPRAFDTANRLLSTESKVTTPSFNLASLSIFNTARRSRRKVHKDTPQPDSILPAIQPSESSGQTPPLASLDRSQTIAALPVPPETTPPLNAGPSSIAPVPDFSSNATSDPSPPDSELPRGSLEHAVMHNLYYPGMHVPNPPIKPPLVPELPKSTATSPIAAGSRLPPAGVTINPHPRKRRASGRPDEEFPAWFTNMMFATVFIEDSNPTRDSLKQLERLVAAFAQDLPSYRAAGPTTYRLDTLAVLRRLCEAGYQLIEIEDAYNTVSAASMELDDAIDDLRVAGCPIYEILNDVVYTAYPGPPPPASKDSESAA</sequence>
<name>A0ACD3A423_9AGAR</name>
<proteinExistence type="predicted"/>
<gene>
    <name evidence="1" type="ORF">BDN72DRAFT_864328</name>
</gene>
<protein>
    <submittedName>
        <fullName evidence="1">Uncharacterized protein</fullName>
    </submittedName>
</protein>